<dbReference type="Gene3D" id="3.10.129.10">
    <property type="entry name" value="Hotdog Thioesterase"/>
    <property type="match status" value="1"/>
</dbReference>
<dbReference type="RefSeq" id="WP_127914643.1">
    <property type="nucleotide sequence ID" value="NZ_RKLP01000001.1"/>
</dbReference>
<dbReference type="AlphaFoldDB" id="A0A438BKX2"/>
<protein>
    <submittedName>
        <fullName evidence="4">Hotdog fold thioesterase</fullName>
    </submittedName>
</protein>
<evidence type="ECO:0000256" key="2">
    <source>
        <dbReference type="ARBA" id="ARBA00022801"/>
    </source>
</evidence>
<dbReference type="Pfam" id="PF03061">
    <property type="entry name" value="4HBT"/>
    <property type="match status" value="1"/>
</dbReference>
<organism evidence="4 5">
    <name type="scientific">Prescottella agglutinans</name>
    <dbReference type="NCBI Taxonomy" id="1644129"/>
    <lineage>
        <taxon>Bacteria</taxon>
        <taxon>Bacillati</taxon>
        <taxon>Actinomycetota</taxon>
        <taxon>Actinomycetes</taxon>
        <taxon>Mycobacteriales</taxon>
        <taxon>Nocardiaceae</taxon>
        <taxon>Prescottella</taxon>
    </lineage>
</organism>
<keyword evidence="5" id="KW-1185">Reference proteome</keyword>
<dbReference type="OrthoDB" id="9798208at2"/>
<dbReference type="InterPro" id="IPR003736">
    <property type="entry name" value="PAAI_dom"/>
</dbReference>
<comment type="similarity">
    <text evidence="1">Belongs to the thioesterase PaaI family.</text>
</comment>
<dbReference type="Proteomes" id="UP000286208">
    <property type="component" value="Unassembled WGS sequence"/>
</dbReference>
<evidence type="ECO:0000259" key="3">
    <source>
        <dbReference type="Pfam" id="PF03061"/>
    </source>
</evidence>
<dbReference type="PANTHER" id="PTHR43240">
    <property type="entry name" value="1,4-DIHYDROXY-2-NAPHTHOYL-COA THIOESTERASE 1"/>
    <property type="match status" value="1"/>
</dbReference>
<dbReference type="InterPro" id="IPR029069">
    <property type="entry name" value="HotDog_dom_sf"/>
</dbReference>
<evidence type="ECO:0000313" key="5">
    <source>
        <dbReference type="Proteomes" id="UP000286208"/>
    </source>
</evidence>
<dbReference type="SUPFAM" id="SSF54637">
    <property type="entry name" value="Thioesterase/thiol ester dehydrase-isomerase"/>
    <property type="match status" value="1"/>
</dbReference>
<feature type="domain" description="Thioesterase" evidence="3">
    <location>
        <begin position="52"/>
        <end position="129"/>
    </location>
</feature>
<dbReference type="InterPro" id="IPR006683">
    <property type="entry name" value="Thioestr_dom"/>
</dbReference>
<comment type="caution">
    <text evidence="4">The sequence shown here is derived from an EMBL/GenBank/DDBJ whole genome shotgun (WGS) entry which is preliminary data.</text>
</comment>
<dbReference type="NCBIfam" id="TIGR00369">
    <property type="entry name" value="unchar_dom_1"/>
    <property type="match status" value="1"/>
</dbReference>
<proteinExistence type="inferred from homology"/>
<sequence>MSIWIGDPTVEIANEKGVDTLNRNLGIELTEMTEDSMKGRMPVDERTKQPAGVLHGGASVAFAETLASWASIFAVDRTRFHCVGMEINANHVRPVSSGWVYGEATPLALGRRTHVWEIRIVNDEGKLVCVSRCTMAVLEMPSQY</sequence>
<dbReference type="PANTHER" id="PTHR43240:SF5">
    <property type="entry name" value="1,4-DIHYDROXY-2-NAPHTHOYL-COA THIOESTERASE 1"/>
    <property type="match status" value="1"/>
</dbReference>
<dbReference type="GO" id="GO:0005829">
    <property type="term" value="C:cytosol"/>
    <property type="evidence" value="ECO:0007669"/>
    <property type="project" value="TreeGrafter"/>
</dbReference>
<dbReference type="EMBL" id="RKLP01000001">
    <property type="protein sequence ID" value="RVW11520.1"/>
    <property type="molecule type" value="Genomic_DNA"/>
</dbReference>
<evidence type="ECO:0000313" key="4">
    <source>
        <dbReference type="EMBL" id="RVW11520.1"/>
    </source>
</evidence>
<dbReference type="GO" id="GO:0061522">
    <property type="term" value="F:1,4-dihydroxy-2-naphthoyl-CoA thioesterase activity"/>
    <property type="evidence" value="ECO:0007669"/>
    <property type="project" value="TreeGrafter"/>
</dbReference>
<name>A0A438BKX2_9NOCA</name>
<reference evidence="4 5" key="1">
    <citation type="submission" date="2018-11" db="EMBL/GenBank/DDBJ databases">
        <title>Rhodococcus spongicola sp. nov. and Rhodococcus xishaensis sp. nov. from marine sponges.</title>
        <authorList>
            <person name="Li L."/>
            <person name="Lin H.W."/>
        </authorList>
    </citation>
    <scope>NUCLEOTIDE SEQUENCE [LARGE SCALE GENOMIC DNA]</scope>
    <source>
        <strain evidence="4 5">CCTCC AB2014297</strain>
    </source>
</reference>
<keyword evidence="2" id="KW-0378">Hydrolase</keyword>
<dbReference type="CDD" id="cd03443">
    <property type="entry name" value="PaaI_thioesterase"/>
    <property type="match status" value="1"/>
</dbReference>
<evidence type="ECO:0000256" key="1">
    <source>
        <dbReference type="ARBA" id="ARBA00008324"/>
    </source>
</evidence>
<accession>A0A438BKX2</accession>
<gene>
    <name evidence="4" type="ORF">EGT67_03705</name>
</gene>